<organism evidence="9 10">
    <name type="scientific">Taibaiella soli</name>
    <dbReference type="NCBI Taxonomy" id="1649169"/>
    <lineage>
        <taxon>Bacteria</taxon>
        <taxon>Pseudomonadati</taxon>
        <taxon>Bacteroidota</taxon>
        <taxon>Chitinophagia</taxon>
        <taxon>Chitinophagales</taxon>
        <taxon>Chitinophagaceae</taxon>
        <taxon>Taibaiella</taxon>
    </lineage>
</organism>
<evidence type="ECO:0000313" key="9">
    <source>
        <dbReference type="EMBL" id="PZF71805.1"/>
    </source>
</evidence>
<dbReference type="Proteomes" id="UP000248745">
    <property type="component" value="Unassembled WGS sequence"/>
</dbReference>
<sequence length="308" mass="33014">MIKRIVPFALLGATIFGLASCGPKDGFKKTPNGLEYRIVKDVPGDKKPALGDIVELHIITKVGDSELFSTYKMNNNQPVSFPLMQSSFKGDMPEGVMMMTVGDSAVFHVSLDSIKKTGAQILPFMKDKKFVEYDVVLVGVKSQKEAQAEQQTKAAEQKGVDDKILQDFFAKNNIKPEKTASGLYFVVTKQGAGAPPKPGQEVTVNYTGKSLEGKAFDSNLDPQFGHVKPLSFVVGQGQVIPGWDEGVSLLPKGSKATLYIPSTLAYGTNGQNPNLPANGILMFDVEILDIKAAPPASAAAQQAPPAVQ</sequence>
<gene>
    <name evidence="9" type="ORF">DN068_17215</name>
</gene>
<evidence type="ECO:0000256" key="2">
    <source>
        <dbReference type="ARBA" id="ARBA00006577"/>
    </source>
</evidence>
<evidence type="ECO:0000256" key="3">
    <source>
        <dbReference type="ARBA" id="ARBA00023110"/>
    </source>
</evidence>
<dbReference type="PROSITE" id="PS50059">
    <property type="entry name" value="FKBP_PPIASE"/>
    <property type="match status" value="2"/>
</dbReference>
<evidence type="ECO:0000313" key="10">
    <source>
        <dbReference type="Proteomes" id="UP000248745"/>
    </source>
</evidence>
<dbReference type="OrthoDB" id="9814548at2"/>
<feature type="signal peptide" evidence="7">
    <location>
        <begin position="1"/>
        <end position="19"/>
    </location>
</feature>
<keyword evidence="3 5" id="KW-0697">Rotamase</keyword>
<dbReference type="SUPFAM" id="SSF54534">
    <property type="entry name" value="FKBP-like"/>
    <property type="match status" value="2"/>
</dbReference>
<evidence type="ECO:0000259" key="8">
    <source>
        <dbReference type="PROSITE" id="PS50059"/>
    </source>
</evidence>
<keyword evidence="7" id="KW-0732">Signal</keyword>
<dbReference type="Pfam" id="PF00254">
    <property type="entry name" value="FKBP_C"/>
    <property type="match status" value="2"/>
</dbReference>
<dbReference type="PANTHER" id="PTHR43811:SF19">
    <property type="entry name" value="39 KDA FK506-BINDING NUCLEAR PROTEIN"/>
    <property type="match status" value="1"/>
</dbReference>
<evidence type="ECO:0000256" key="4">
    <source>
        <dbReference type="ARBA" id="ARBA00023235"/>
    </source>
</evidence>
<feature type="chain" id="PRO_5016104234" description="Peptidyl-prolyl cis-trans isomerase" evidence="7">
    <location>
        <begin position="20"/>
        <end position="308"/>
    </location>
</feature>
<protein>
    <recommendedName>
        <fullName evidence="6">Peptidyl-prolyl cis-trans isomerase</fullName>
        <ecNumber evidence="6">5.2.1.8</ecNumber>
    </recommendedName>
</protein>
<dbReference type="InterPro" id="IPR001179">
    <property type="entry name" value="PPIase_FKBP_dom"/>
</dbReference>
<feature type="domain" description="PPIase FKBP-type" evidence="8">
    <location>
        <begin position="199"/>
        <end position="291"/>
    </location>
</feature>
<dbReference type="AlphaFoldDB" id="A0A2W2A906"/>
<evidence type="ECO:0000256" key="6">
    <source>
        <dbReference type="RuleBase" id="RU003915"/>
    </source>
</evidence>
<accession>A0A2W2A906</accession>
<dbReference type="PANTHER" id="PTHR43811">
    <property type="entry name" value="FKBP-TYPE PEPTIDYL-PROLYL CIS-TRANS ISOMERASE FKPA"/>
    <property type="match status" value="1"/>
</dbReference>
<keyword evidence="4 5" id="KW-0413">Isomerase</keyword>
<dbReference type="RefSeq" id="WP_111000176.1">
    <property type="nucleotide sequence ID" value="NZ_QKTW01000022.1"/>
</dbReference>
<keyword evidence="10" id="KW-1185">Reference proteome</keyword>
<reference evidence="9 10" key="1">
    <citation type="submission" date="2018-06" db="EMBL/GenBank/DDBJ databases">
        <title>Mucibacter soli gen. nov., sp. nov., a new member of the family Chitinophagaceae producing mucin.</title>
        <authorList>
            <person name="Kim M.-K."/>
            <person name="Park S."/>
            <person name="Kim T.-S."/>
            <person name="Joung Y."/>
            <person name="Han J.-H."/>
            <person name="Kim S.B."/>
        </authorList>
    </citation>
    <scope>NUCLEOTIDE SEQUENCE [LARGE SCALE GENOMIC DNA]</scope>
    <source>
        <strain evidence="9 10">R1-15</strain>
    </source>
</reference>
<feature type="domain" description="PPIase FKBP-type" evidence="8">
    <location>
        <begin position="51"/>
        <end position="141"/>
    </location>
</feature>
<evidence type="ECO:0000256" key="1">
    <source>
        <dbReference type="ARBA" id="ARBA00000971"/>
    </source>
</evidence>
<dbReference type="EMBL" id="QKTW01000022">
    <property type="protein sequence ID" value="PZF71805.1"/>
    <property type="molecule type" value="Genomic_DNA"/>
</dbReference>
<evidence type="ECO:0000256" key="5">
    <source>
        <dbReference type="PROSITE-ProRule" id="PRU00277"/>
    </source>
</evidence>
<evidence type="ECO:0000256" key="7">
    <source>
        <dbReference type="SAM" id="SignalP"/>
    </source>
</evidence>
<dbReference type="GO" id="GO:0003755">
    <property type="term" value="F:peptidyl-prolyl cis-trans isomerase activity"/>
    <property type="evidence" value="ECO:0007669"/>
    <property type="project" value="UniProtKB-UniRule"/>
</dbReference>
<comment type="similarity">
    <text evidence="2 6">Belongs to the FKBP-type PPIase family.</text>
</comment>
<dbReference type="EC" id="5.2.1.8" evidence="6"/>
<dbReference type="PROSITE" id="PS51257">
    <property type="entry name" value="PROKAR_LIPOPROTEIN"/>
    <property type="match status" value="1"/>
</dbReference>
<dbReference type="Gene3D" id="3.10.50.40">
    <property type="match status" value="2"/>
</dbReference>
<name>A0A2W2A906_9BACT</name>
<comment type="caution">
    <text evidence="9">The sequence shown here is derived from an EMBL/GenBank/DDBJ whole genome shotgun (WGS) entry which is preliminary data.</text>
</comment>
<comment type="catalytic activity">
    <reaction evidence="1 5 6">
        <text>[protein]-peptidylproline (omega=180) = [protein]-peptidylproline (omega=0)</text>
        <dbReference type="Rhea" id="RHEA:16237"/>
        <dbReference type="Rhea" id="RHEA-COMP:10747"/>
        <dbReference type="Rhea" id="RHEA-COMP:10748"/>
        <dbReference type="ChEBI" id="CHEBI:83833"/>
        <dbReference type="ChEBI" id="CHEBI:83834"/>
        <dbReference type="EC" id="5.2.1.8"/>
    </reaction>
</comment>
<dbReference type="InterPro" id="IPR046357">
    <property type="entry name" value="PPIase_dom_sf"/>
</dbReference>
<proteinExistence type="inferred from homology"/>